<dbReference type="EMBL" id="JALJOR010000001">
    <property type="protein sequence ID" value="KAK9828945.1"/>
    <property type="molecule type" value="Genomic_DNA"/>
</dbReference>
<dbReference type="Proteomes" id="UP001489004">
    <property type="component" value="Unassembled WGS sequence"/>
</dbReference>
<dbReference type="AlphaFoldDB" id="A0AAW1R4M8"/>
<protein>
    <submittedName>
        <fullName evidence="2">Uncharacterized protein</fullName>
    </submittedName>
</protein>
<name>A0AAW1R4M8_9CHLO</name>
<reference evidence="2 3" key="1">
    <citation type="journal article" date="2024" name="Nat. Commun.">
        <title>Phylogenomics reveals the evolutionary origins of lichenization in chlorophyte algae.</title>
        <authorList>
            <person name="Puginier C."/>
            <person name="Libourel C."/>
            <person name="Otte J."/>
            <person name="Skaloud P."/>
            <person name="Haon M."/>
            <person name="Grisel S."/>
            <person name="Petersen M."/>
            <person name="Berrin J.G."/>
            <person name="Delaux P.M."/>
            <person name="Dal Grande F."/>
            <person name="Keller J."/>
        </authorList>
    </citation>
    <scope>NUCLEOTIDE SEQUENCE [LARGE SCALE GENOMIC DNA]</scope>
    <source>
        <strain evidence="2 3">SAG 2043</strain>
    </source>
</reference>
<keyword evidence="3" id="KW-1185">Reference proteome</keyword>
<evidence type="ECO:0000313" key="3">
    <source>
        <dbReference type="Proteomes" id="UP001489004"/>
    </source>
</evidence>
<accession>A0AAW1R4M8</accession>
<feature type="region of interest" description="Disordered" evidence="1">
    <location>
        <begin position="1"/>
        <end position="21"/>
    </location>
</feature>
<sequence>MPLRSPLLKPTQSQQRSQDTPRVAAVKSRLLLLADSCNSPTCCGANHAQQSALPALRVLAELGGAMARASASLHSQLARTIPAAIAELLGRCADGSLMDSSRCANHLAMAAVEAAAGLLQEQPHVYGTGALQGSRALHSLPPALQAALQQGFVDKLKETS</sequence>
<feature type="compositionally biased region" description="Polar residues" evidence="1">
    <location>
        <begin position="10"/>
        <end position="20"/>
    </location>
</feature>
<gene>
    <name evidence="2" type="ORF">WJX72_002961</name>
</gene>
<organism evidence="2 3">
    <name type="scientific">[Myrmecia] bisecta</name>
    <dbReference type="NCBI Taxonomy" id="41462"/>
    <lineage>
        <taxon>Eukaryota</taxon>
        <taxon>Viridiplantae</taxon>
        <taxon>Chlorophyta</taxon>
        <taxon>core chlorophytes</taxon>
        <taxon>Trebouxiophyceae</taxon>
        <taxon>Trebouxiales</taxon>
        <taxon>Trebouxiaceae</taxon>
        <taxon>Myrmecia</taxon>
    </lineage>
</organism>
<comment type="caution">
    <text evidence="2">The sequence shown here is derived from an EMBL/GenBank/DDBJ whole genome shotgun (WGS) entry which is preliminary data.</text>
</comment>
<evidence type="ECO:0000256" key="1">
    <source>
        <dbReference type="SAM" id="MobiDB-lite"/>
    </source>
</evidence>
<evidence type="ECO:0000313" key="2">
    <source>
        <dbReference type="EMBL" id="KAK9828945.1"/>
    </source>
</evidence>
<proteinExistence type="predicted"/>